<feature type="region of interest" description="Disordered" evidence="1">
    <location>
        <begin position="182"/>
        <end position="201"/>
    </location>
</feature>
<sequence length="201" mass="22224">MSRDNNKIRIQKYGAGVHRFGVVLAALTMLGVPVIPAGAAEPVKVPAQARAMTAVELYVLYRDKTWQWPDGAGRMQDKGRAFIGWSGSGDDTRWAEGRWVLSDTGLMCLKADWYGIQAKQGKEAGKSCFRHRIYENTIYQKKEPSGSWYVFKHAKAADSDEFKKLVAEDTVSAQLAKLQPLTQQADAKQQPFSAQASNGAN</sequence>
<keyword evidence="2" id="KW-0812">Transmembrane</keyword>
<keyword evidence="4" id="KW-1185">Reference proteome</keyword>
<accession>A0A366E024</accession>
<evidence type="ECO:0000256" key="2">
    <source>
        <dbReference type="SAM" id="Phobius"/>
    </source>
</evidence>
<keyword evidence="2" id="KW-0472">Membrane</keyword>
<evidence type="ECO:0000313" key="4">
    <source>
        <dbReference type="Proteomes" id="UP000252893"/>
    </source>
</evidence>
<keyword evidence="2" id="KW-1133">Transmembrane helix</keyword>
<proteinExistence type="predicted"/>
<dbReference type="EMBL" id="QNRH01000003">
    <property type="protein sequence ID" value="RBO95465.1"/>
    <property type="molecule type" value="Genomic_DNA"/>
</dbReference>
<dbReference type="InterPro" id="IPR009337">
    <property type="entry name" value="DUF995"/>
</dbReference>
<reference evidence="3 4" key="1">
    <citation type="submission" date="2018-06" db="EMBL/GenBank/DDBJ databases">
        <title>Genomic Encyclopedia of Type Strains, Phase IV (KMG-IV): sequencing the most valuable type-strain genomes for metagenomic binning, comparative biology and taxonomic classification.</title>
        <authorList>
            <person name="Goeker M."/>
        </authorList>
    </citation>
    <scope>NUCLEOTIDE SEQUENCE [LARGE SCALE GENOMIC DNA]</scope>
    <source>
        <strain evidence="3 4">DSM 25619</strain>
    </source>
</reference>
<feature type="transmembrane region" description="Helical" evidence="2">
    <location>
        <begin position="20"/>
        <end position="40"/>
    </location>
</feature>
<comment type="caution">
    <text evidence="3">The sequence shown here is derived from an EMBL/GenBank/DDBJ whole genome shotgun (WGS) entry which is preliminary data.</text>
</comment>
<dbReference type="AlphaFoldDB" id="A0A366E024"/>
<gene>
    <name evidence="3" type="ORF">DFR47_10328</name>
</gene>
<organism evidence="3 4">
    <name type="scientific">Pseudochrobactrum asaccharolyticum</name>
    <dbReference type="NCBI Taxonomy" id="354351"/>
    <lineage>
        <taxon>Bacteria</taxon>
        <taxon>Pseudomonadati</taxon>
        <taxon>Pseudomonadota</taxon>
        <taxon>Alphaproteobacteria</taxon>
        <taxon>Hyphomicrobiales</taxon>
        <taxon>Brucellaceae</taxon>
        <taxon>Pseudochrobactrum</taxon>
    </lineage>
</organism>
<protein>
    <submittedName>
        <fullName evidence="3">Uncharacterized protein DUF995</fullName>
    </submittedName>
</protein>
<evidence type="ECO:0000313" key="3">
    <source>
        <dbReference type="EMBL" id="RBO95465.1"/>
    </source>
</evidence>
<dbReference type="Pfam" id="PF06191">
    <property type="entry name" value="DUF995"/>
    <property type="match status" value="1"/>
</dbReference>
<dbReference type="RefSeq" id="WP_245416510.1">
    <property type="nucleotide sequence ID" value="NZ_JBHEEG010000008.1"/>
</dbReference>
<evidence type="ECO:0000256" key="1">
    <source>
        <dbReference type="SAM" id="MobiDB-lite"/>
    </source>
</evidence>
<dbReference type="Proteomes" id="UP000252893">
    <property type="component" value="Unassembled WGS sequence"/>
</dbReference>
<name>A0A366E024_9HYPH</name>